<reference evidence="3" key="2">
    <citation type="submission" date="2025-09" db="UniProtKB">
        <authorList>
            <consortium name="Ensembl"/>
        </authorList>
    </citation>
    <scope>IDENTIFICATION</scope>
</reference>
<dbReference type="GO" id="GO:0005096">
    <property type="term" value="F:GTPase activator activity"/>
    <property type="evidence" value="ECO:0007669"/>
    <property type="project" value="TreeGrafter"/>
</dbReference>
<evidence type="ECO:0000313" key="3">
    <source>
        <dbReference type="Ensembl" id="ENSJHYP00000014511.1"/>
    </source>
</evidence>
<reference evidence="3" key="1">
    <citation type="submission" date="2025-08" db="UniProtKB">
        <authorList>
            <consortium name="Ensembl"/>
        </authorList>
    </citation>
    <scope>IDENTIFICATION</scope>
</reference>
<keyword evidence="4" id="KW-1185">Reference proteome</keyword>
<organism evidence="3 4">
    <name type="scientific">Junco hyemalis</name>
    <name type="common">Dark-eyed junco</name>
    <dbReference type="NCBI Taxonomy" id="40217"/>
    <lineage>
        <taxon>Eukaryota</taxon>
        <taxon>Metazoa</taxon>
        <taxon>Chordata</taxon>
        <taxon>Craniata</taxon>
        <taxon>Vertebrata</taxon>
        <taxon>Euteleostomi</taxon>
        <taxon>Archelosauria</taxon>
        <taxon>Archosauria</taxon>
        <taxon>Dinosauria</taxon>
        <taxon>Saurischia</taxon>
        <taxon>Theropoda</taxon>
        <taxon>Coelurosauria</taxon>
        <taxon>Aves</taxon>
        <taxon>Neognathae</taxon>
        <taxon>Neoaves</taxon>
        <taxon>Telluraves</taxon>
        <taxon>Australaves</taxon>
        <taxon>Passeriformes</taxon>
        <taxon>Passerellidae</taxon>
        <taxon>Junco</taxon>
    </lineage>
</organism>
<comment type="similarity">
    <text evidence="1">Belongs to the NPR2 family.</text>
</comment>
<accession>A0A8C5J8K6</accession>
<dbReference type="GO" id="GO:0005774">
    <property type="term" value="C:vacuolar membrane"/>
    <property type="evidence" value="ECO:0007669"/>
    <property type="project" value="TreeGrafter"/>
</dbReference>
<protein>
    <submittedName>
        <fullName evidence="3">NPR2 like, GATOR1 complex subunit</fullName>
    </submittedName>
</protein>
<dbReference type="InterPro" id="IPR009348">
    <property type="entry name" value="NPR2-like"/>
</dbReference>
<dbReference type="GO" id="GO:0034198">
    <property type="term" value="P:cellular response to amino acid starvation"/>
    <property type="evidence" value="ECO:0007669"/>
    <property type="project" value="TreeGrafter"/>
</dbReference>
<dbReference type="GO" id="GO:1904262">
    <property type="term" value="P:negative regulation of TORC1 signaling"/>
    <property type="evidence" value="ECO:0007669"/>
    <property type="project" value="TreeGrafter"/>
</dbReference>
<dbReference type="AlphaFoldDB" id="A0A8C5J8K6"/>
<sequence>MLAGRAEPPLPTWPGRGAGSDWLRELSVMAKARPTALRRSEWREVLSLNMRARPPRSPVTPRERRYGGRRGWAGLGCSRPAMGGRIECVFFSEFHPTLGPKITYQVPEDFISRELFDTIQVYVITKPELQNKLITVTAMEKKLIGCPVCIEHKKYSRNALLFNLGFVCDARAKACALEPIVKKLAGYLTTLELESGFISNEESKQKLVPIMTILLEELNAKGKCTLPIDESNTIHLKVIEQRPDPPIVQEYDVPVFTQDKDDFFNSQWDLTTQQILPYIDGFRHVQKISAEADVELNLVRIAVQNLLYYGVVTLVSILQYSNVYCTTPKVQDLVDDKCLQEECLSYVTKQGHKRASLRDVFQLYCGLSPGTTVRDLISRYTLQLQRVDERRLIQFGLMKGLIRRLQKYPVKVARDERSHPARLYTGCHSYDEICCKTGMDPQDPLLRVCAPQGCWETWPCLPAHSRALALGSCPFGSLQAAGRRDCGPGSSPSQAAKPMLARGRAWGPHPASDTASGHPTDTTLTPC</sequence>
<feature type="compositionally biased region" description="Polar residues" evidence="2">
    <location>
        <begin position="513"/>
        <end position="527"/>
    </location>
</feature>
<dbReference type="GO" id="GO:0010508">
    <property type="term" value="P:positive regulation of autophagy"/>
    <property type="evidence" value="ECO:0007669"/>
    <property type="project" value="TreeGrafter"/>
</dbReference>
<dbReference type="Pfam" id="PF06218">
    <property type="entry name" value="NPR2"/>
    <property type="match status" value="2"/>
</dbReference>
<dbReference type="PANTHER" id="PTHR12991">
    <property type="entry name" value="NITROGEN PERMEASE REGULATOR 2/TUMOR SUPPRESSOR CANDIDATE 4"/>
    <property type="match status" value="1"/>
</dbReference>
<proteinExistence type="inferred from homology"/>
<evidence type="ECO:0000256" key="2">
    <source>
        <dbReference type="SAM" id="MobiDB-lite"/>
    </source>
</evidence>
<dbReference type="Proteomes" id="UP000694408">
    <property type="component" value="Unplaced"/>
</dbReference>
<evidence type="ECO:0000313" key="4">
    <source>
        <dbReference type="Proteomes" id="UP000694408"/>
    </source>
</evidence>
<name>A0A8C5J8K6_JUNHY</name>
<dbReference type="PANTHER" id="PTHR12991:SF10">
    <property type="entry name" value="GATOR COMPLEX PROTEIN NPRL2"/>
    <property type="match status" value="1"/>
</dbReference>
<feature type="region of interest" description="Disordered" evidence="2">
    <location>
        <begin position="484"/>
        <end position="527"/>
    </location>
</feature>
<dbReference type="Ensembl" id="ENSJHYT00000017549.1">
    <property type="protein sequence ID" value="ENSJHYP00000014511.1"/>
    <property type="gene ID" value="ENSJHYG00000011245.1"/>
</dbReference>
<dbReference type="GO" id="GO:1990130">
    <property type="term" value="C:GATOR1 complex"/>
    <property type="evidence" value="ECO:0007669"/>
    <property type="project" value="TreeGrafter"/>
</dbReference>
<evidence type="ECO:0000256" key="1">
    <source>
        <dbReference type="ARBA" id="ARBA00008433"/>
    </source>
</evidence>